<feature type="region of interest" description="Disordered" evidence="2">
    <location>
        <begin position="1"/>
        <end position="51"/>
    </location>
</feature>
<feature type="compositionally biased region" description="Polar residues" evidence="2">
    <location>
        <begin position="1"/>
        <end position="41"/>
    </location>
</feature>
<proteinExistence type="predicted"/>
<dbReference type="Proteomes" id="UP000005408">
    <property type="component" value="Unassembled WGS sequence"/>
</dbReference>
<protein>
    <recommendedName>
        <fullName evidence="3">C2H2-type domain-containing protein</fullName>
    </recommendedName>
</protein>
<reference evidence="4" key="1">
    <citation type="submission" date="2022-08" db="UniProtKB">
        <authorList>
            <consortium name="EnsemblMetazoa"/>
        </authorList>
    </citation>
    <scope>IDENTIFICATION</scope>
    <source>
        <strain evidence="4">05x7-T-G4-1.051#20</strain>
    </source>
</reference>
<dbReference type="PROSITE" id="PS00028">
    <property type="entry name" value="ZINC_FINGER_C2H2_1"/>
    <property type="match status" value="1"/>
</dbReference>
<keyword evidence="5" id="KW-1185">Reference proteome</keyword>
<dbReference type="InterPro" id="IPR013087">
    <property type="entry name" value="Znf_C2H2_type"/>
</dbReference>
<evidence type="ECO:0000256" key="2">
    <source>
        <dbReference type="SAM" id="MobiDB-lite"/>
    </source>
</evidence>
<evidence type="ECO:0000313" key="5">
    <source>
        <dbReference type="Proteomes" id="UP000005408"/>
    </source>
</evidence>
<organism evidence="4 5">
    <name type="scientific">Magallana gigas</name>
    <name type="common">Pacific oyster</name>
    <name type="synonym">Crassostrea gigas</name>
    <dbReference type="NCBI Taxonomy" id="29159"/>
    <lineage>
        <taxon>Eukaryota</taxon>
        <taxon>Metazoa</taxon>
        <taxon>Spiralia</taxon>
        <taxon>Lophotrochozoa</taxon>
        <taxon>Mollusca</taxon>
        <taxon>Bivalvia</taxon>
        <taxon>Autobranchia</taxon>
        <taxon>Pteriomorphia</taxon>
        <taxon>Ostreida</taxon>
        <taxon>Ostreoidea</taxon>
        <taxon>Ostreidae</taxon>
        <taxon>Magallana</taxon>
    </lineage>
</organism>
<dbReference type="EnsemblMetazoa" id="G7598.1">
    <property type="protein sequence ID" value="G7598.1:cds"/>
    <property type="gene ID" value="G7598"/>
</dbReference>
<dbReference type="PROSITE" id="PS50157">
    <property type="entry name" value="ZINC_FINGER_C2H2_2"/>
    <property type="match status" value="1"/>
</dbReference>
<name>A0A8W8NRA4_MAGGI</name>
<evidence type="ECO:0000259" key="3">
    <source>
        <dbReference type="PROSITE" id="PS50157"/>
    </source>
</evidence>
<sequence length="191" mass="21569">MQRNKSNRSVQNNDASIPSTPAQDNTFENNEQRSSNASTQQKQDHAPKDSSFGYTCRTCHQKFDCRRTLYVHQMNDHVQVGAVYDFESMLVPTDAGQNSASLQYTEQHVPVSVSVCSNVEDHTEPLCIVESNIDSLVEKMVEYMSTIAQKATELTKEKLSDVFSALEDSVFDERICEAHSSTSEMTRKFIK</sequence>
<evidence type="ECO:0000256" key="1">
    <source>
        <dbReference type="PROSITE-ProRule" id="PRU00042"/>
    </source>
</evidence>
<evidence type="ECO:0000313" key="4">
    <source>
        <dbReference type="EnsemblMetazoa" id="G7598.1:cds"/>
    </source>
</evidence>
<accession>A0A8W8NRA4</accession>
<feature type="domain" description="C2H2-type" evidence="3">
    <location>
        <begin position="54"/>
        <end position="77"/>
    </location>
</feature>
<keyword evidence="1" id="KW-0479">Metal-binding</keyword>
<keyword evidence="1" id="KW-0862">Zinc</keyword>
<dbReference type="GO" id="GO:0008270">
    <property type="term" value="F:zinc ion binding"/>
    <property type="evidence" value="ECO:0007669"/>
    <property type="project" value="UniProtKB-KW"/>
</dbReference>
<dbReference type="AlphaFoldDB" id="A0A8W8NRA4"/>
<keyword evidence="1" id="KW-0863">Zinc-finger</keyword>